<dbReference type="Gene3D" id="1.10.405.10">
    <property type="entry name" value="Guanine Nucleotide Dissociation Inhibitor, domain 1"/>
    <property type="match status" value="1"/>
</dbReference>
<dbReference type="GO" id="GO:0016740">
    <property type="term" value="F:transferase activity"/>
    <property type="evidence" value="ECO:0007669"/>
    <property type="project" value="UniProtKB-KW"/>
</dbReference>
<sequence length="528" mass="59964">MELDDHFDLVVVGTGVTESIVAAAAARVGKSVLHLDANDHYGNEWASLSFSQINEWCKRLNHAVSSDQTMPDHSELSGEESIIDCSENFVTIFNCSMIDYSLKEQRDDDGENPNENRDRQWTFEKLTENDRRFSIDLCPRLLFSRGSMVDILVQSNISRYLEFKPLTRLLSYLKESRELIDVPCSRADVFSNKLISVIEKRILMRFMTECIDQTNISQQLEGFEERPFKEFLKSKDLSEVLQQFIINAVAMVDENETTENAMVGVNRFLSSLGRFGNTPFILPLYGSGEIPQAFCRLCAVFGGTYCLKRSLNGIIVDTNSKVTHVITNNQRIKCEYLVTSLSQTPKCMLPEKLSYTVLSKAVFISNGSVKPSNKEESSFFRLAADEEIDHAVYVLEVGNDIHVAPKGVFIVYCWCLSKNEDAKKDLLPVAKKLFDFSCSENSSKPKLLWSCYYNQKFVDCSNNFEMKIKSAFVVSPPMNELDYDFAISEARQIFSTMFPDSEFLPRAPDPDEIVFDDLLVDASENAMH</sequence>
<evidence type="ECO:0000256" key="4">
    <source>
        <dbReference type="ARBA" id="ARBA00022490"/>
    </source>
</evidence>
<dbReference type="GO" id="GO:0005092">
    <property type="term" value="F:GDP-dissociation inhibitor activity"/>
    <property type="evidence" value="ECO:0007669"/>
    <property type="project" value="InterPro"/>
</dbReference>
<dbReference type="GO" id="GO:0006886">
    <property type="term" value="P:intracellular protein transport"/>
    <property type="evidence" value="ECO:0007669"/>
    <property type="project" value="InterPro"/>
</dbReference>
<dbReference type="PANTHER" id="PTHR11787:SF4">
    <property type="entry name" value="CHM, RAB ESCORT PROTEIN 1"/>
    <property type="match status" value="1"/>
</dbReference>
<keyword evidence="3 5" id="KW-0343">GTPase activation</keyword>
<comment type="similarity">
    <text evidence="2 5">Belongs to the Rab GDI family.</text>
</comment>
<dbReference type="SUPFAM" id="SSF51905">
    <property type="entry name" value="FAD/NAD(P)-binding domain"/>
    <property type="match status" value="1"/>
</dbReference>
<protein>
    <recommendedName>
        <fullName evidence="5">Rab proteins geranylgeranyltransferase component A</fullName>
    </recommendedName>
</protein>
<gene>
    <name evidence="6" type="ORF">B4U79_06877</name>
</gene>
<keyword evidence="6" id="KW-0808">Transferase</keyword>
<accession>A0A443R773</accession>
<dbReference type="Gene3D" id="3.50.50.60">
    <property type="entry name" value="FAD/NAD(P)-binding domain"/>
    <property type="match status" value="1"/>
</dbReference>
<dbReference type="AlphaFoldDB" id="A0A443R773"/>
<dbReference type="GO" id="GO:0016192">
    <property type="term" value="P:vesicle-mediated transport"/>
    <property type="evidence" value="ECO:0007669"/>
    <property type="project" value="TreeGrafter"/>
</dbReference>
<dbReference type="Proteomes" id="UP000285301">
    <property type="component" value="Unassembled WGS sequence"/>
</dbReference>
<dbReference type="GO" id="GO:0007264">
    <property type="term" value="P:small GTPase-mediated signal transduction"/>
    <property type="evidence" value="ECO:0007669"/>
    <property type="project" value="UniProtKB-UniRule"/>
</dbReference>
<keyword evidence="4 5" id="KW-0963">Cytoplasm</keyword>
<evidence type="ECO:0000256" key="1">
    <source>
        <dbReference type="ARBA" id="ARBA00004496"/>
    </source>
</evidence>
<dbReference type="GO" id="GO:0005829">
    <property type="term" value="C:cytosol"/>
    <property type="evidence" value="ECO:0007669"/>
    <property type="project" value="TreeGrafter"/>
</dbReference>
<dbReference type="SUPFAM" id="SSF54373">
    <property type="entry name" value="FAD-linked reductases, C-terminal domain"/>
    <property type="match status" value="1"/>
</dbReference>
<dbReference type="GO" id="GO:0005968">
    <property type="term" value="C:Rab-protein geranylgeranyltransferase complex"/>
    <property type="evidence" value="ECO:0007669"/>
    <property type="project" value="UniProtKB-UniRule"/>
</dbReference>
<dbReference type="GO" id="GO:0005634">
    <property type="term" value="C:nucleus"/>
    <property type="evidence" value="ECO:0007669"/>
    <property type="project" value="TreeGrafter"/>
</dbReference>
<evidence type="ECO:0000256" key="3">
    <source>
        <dbReference type="ARBA" id="ARBA00022468"/>
    </source>
</evidence>
<dbReference type="PRINTS" id="PR00891">
    <property type="entry name" value="RABGDIREP"/>
</dbReference>
<evidence type="ECO:0000313" key="6">
    <source>
        <dbReference type="EMBL" id="RWS11124.1"/>
    </source>
</evidence>
<comment type="caution">
    <text evidence="6">The sequence shown here is derived from an EMBL/GenBank/DDBJ whole genome shotgun (WGS) entry which is preliminary data.</text>
</comment>
<dbReference type="Gene3D" id="3.30.519.10">
    <property type="entry name" value="Guanine Nucleotide Dissociation Inhibitor, domain 2"/>
    <property type="match status" value="1"/>
</dbReference>
<comment type="function">
    <text evidence="5">Substrate-binding subunit (component A) of the Rab geranylgeranyltransferase (GGTase) complex. Binds unprenylated Rab proteins and presents the substrate peptide to the catalytic component B. The component A is thought to be regenerated by transferring its prenylated Rab back to the donor membrane.</text>
</comment>
<dbReference type="PIRSF" id="PIRSF016550">
    <property type="entry name" value="Rab_ger_ger_transf_A_euk"/>
    <property type="match status" value="1"/>
</dbReference>
<dbReference type="Pfam" id="PF00996">
    <property type="entry name" value="GDI"/>
    <property type="match status" value="2"/>
</dbReference>
<dbReference type="OrthoDB" id="1923006at2759"/>
<dbReference type="EMBL" id="NCKU01001833">
    <property type="protein sequence ID" value="RWS11124.1"/>
    <property type="molecule type" value="Genomic_DNA"/>
</dbReference>
<dbReference type="PANTHER" id="PTHR11787">
    <property type="entry name" value="RAB GDP-DISSOCIATION INHIBITOR"/>
    <property type="match status" value="1"/>
</dbReference>
<evidence type="ECO:0000256" key="5">
    <source>
        <dbReference type="PIRNR" id="PIRNR016550"/>
    </source>
</evidence>
<proteinExistence type="inferred from homology"/>
<keyword evidence="7" id="KW-1185">Reference proteome</keyword>
<organism evidence="6 7">
    <name type="scientific">Dinothrombium tinctorium</name>
    <dbReference type="NCBI Taxonomy" id="1965070"/>
    <lineage>
        <taxon>Eukaryota</taxon>
        <taxon>Metazoa</taxon>
        <taxon>Ecdysozoa</taxon>
        <taxon>Arthropoda</taxon>
        <taxon>Chelicerata</taxon>
        <taxon>Arachnida</taxon>
        <taxon>Acari</taxon>
        <taxon>Acariformes</taxon>
        <taxon>Trombidiformes</taxon>
        <taxon>Prostigmata</taxon>
        <taxon>Anystina</taxon>
        <taxon>Parasitengona</taxon>
        <taxon>Trombidioidea</taxon>
        <taxon>Trombidiidae</taxon>
        <taxon>Dinothrombium</taxon>
    </lineage>
</organism>
<dbReference type="STRING" id="1965070.A0A443R773"/>
<dbReference type="GO" id="GO:0005096">
    <property type="term" value="F:GTPase activator activity"/>
    <property type="evidence" value="ECO:0007669"/>
    <property type="project" value="UniProtKB-UniRule"/>
</dbReference>
<dbReference type="FunFam" id="1.10.405.10:FF:000003">
    <property type="entry name" value="Rab proteins geranylgeranyltransferase component A"/>
    <property type="match status" value="1"/>
</dbReference>
<comment type="subcellular location">
    <subcellularLocation>
        <location evidence="1 5">Cytoplasm</location>
    </subcellularLocation>
</comment>
<name>A0A443R773_9ACAR</name>
<reference evidence="6 7" key="1">
    <citation type="journal article" date="2018" name="Gigascience">
        <title>Genomes of trombidid mites reveal novel predicted allergens and laterally-transferred genes associated with secondary metabolism.</title>
        <authorList>
            <person name="Dong X."/>
            <person name="Chaisiri K."/>
            <person name="Xia D."/>
            <person name="Armstrong S.D."/>
            <person name="Fang Y."/>
            <person name="Donnelly M.J."/>
            <person name="Kadowaki T."/>
            <person name="McGarry J.W."/>
            <person name="Darby A.C."/>
            <person name="Makepeace B.L."/>
        </authorList>
    </citation>
    <scope>NUCLEOTIDE SEQUENCE [LARGE SCALE GENOMIC DNA]</scope>
    <source>
        <strain evidence="6">UoL-WK</strain>
    </source>
</reference>
<dbReference type="InterPro" id="IPR001738">
    <property type="entry name" value="Rab_escort"/>
</dbReference>
<dbReference type="InterPro" id="IPR018203">
    <property type="entry name" value="GDP_dissociation_inhibitor"/>
</dbReference>
<evidence type="ECO:0000313" key="7">
    <source>
        <dbReference type="Proteomes" id="UP000285301"/>
    </source>
</evidence>
<dbReference type="InterPro" id="IPR036188">
    <property type="entry name" value="FAD/NAD-bd_sf"/>
</dbReference>
<evidence type="ECO:0000256" key="2">
    <source>
        <dbReference type="ARBA" id="ARBA00005593"/>
    </source>
</evidence>